<name>A0A5S4HAS4_9ACTN</name>
<evidence type="ECO:0000313" key="2">
    <source>
        <dbReference type="Proteomes" id="UP000305238"/>
    </source>
</evidence>
<dbReference type="Proteomes" id="UP000305238">
    <property type="component" value="Unassembled WGS sequence"/>
</dbReference>
<gene>
    <name evidence="1" type="ORF">ETD96_02350</name>
</gene>
<dbReference type="RefSeq" id="WP_138633250.1">
    <property type="nucleotide sequence ID" value="NZ_VCKZ01000007.1"/>
</dbReference>
<dbReference type="Gene3D" id="3.90.1710.10">
    <property type="entry name" value="Enterococcus faecalis V583 domain"/>
    <property type="match status" value="1"/>
</dbReference>
<dbReference type="OrthoDB" id="6193532at2"/>
<dbReference type="AlphaFoldDB" id="A0A5S4HAS4"/>
<comment type="caution">
    <text evidence="1">The sequence shown here is derived from an EMBL/GenBank/DDBJ whole genome shotgun (WGS) entry which is preliminary data.</text>
</comment>
<proteinExistence type="predicted"/>
<dbReference type="Pfam" id="PF06545">
    <property type="entry name" value="AllG"/>
    <property type="match status" value="1"/>
</dbReference>
<accession>A0A5S4HAS4</accession>
<keyword evidence="2" id="KW-1185">Reference proteome</keyword>
<evidence type="ECO:0000313" key="1">
    <source>
        <dbReference type="EMBL" id="TMR42062.1"/>
    </source>
</evidence>
<dbReference type="Gene3D" id="3.90.1700.10">
    <property type="entry name" value="v583 domain like"/>
    <property type="match status" value="1"/>
</dbReference>
<organism evidence="1 2">
    <name type="scientific">Actinomadura geliboluensis</name>
    <dbReference type="NCBI Taxonomy" id="882440"/>
    <lineage>
        <taxon>Bacteria</taxon>
        <taxon>Bacillati</taxon>
        <taxon>Actinomycetota</taxon>
        <taxon>Actinomycetes</taxon>
        <taxon>Streptosporangiales</taxon>
        <taxon>Thermomonosporaceae</taxon>
        <taxon>Actinomadura</taxon>
    </lineage>
</organism>
<protein>
    <submittedName>
        <fullName evidence="1">DUF1116 domain-containing protein</fullName>
    </submittedName>
</protein>
<sequence length="437" mass="47162">MSTVNETSADTRRPQADAEERRLRANAEALERMVGAEPVLVGVAAAGDVVPGMTPTTILTSGAPLEWHQYTGGQRRAILYGAVYEGLADGVEDAEAKLDRGDIRVRSTQQHDCIGSVAGIYTASMPVFIVEDETHGNRAFCNFYEGKSRYRLNYGSYDQEVADGLRWLESTMAPVLAECLADHPIRLKPMMARALRLGDELHSRNTAATLLLQRELTPRLFALAAKEQWRTRVEEVMDFFLANDYTFLRLSMAAAKATADAAHGVEHSSLITGMAINCREFAVRVSGLGEEWFRGGHPELQGRFFDGFTEADAEWIGGESCVTETVGLGGMAQACAPSLMDYQGGSFQAMLGNNEAMYAIASSEHPDYRIPAFDFRGTPVGIDLHAVVASGVTPLIDGGLAGRAGGQIGAGVLRPRIEAFTAAAAGYAERYPNPTAS</sequence>
<dbReference type="Gene3D" id="1.10.10.660">
    <property type="entry name" value="conserved protein of unknown function from Enterococcus faecalis V583"/>
    <property type="match status" value="1"/>
</dbReference>
<reference evidence="1 2" key="1">
    <citation type="submission" date="2019-05" db="EMBL/GenBank/DDBJ databases">
        <title>Draft genome sequence of Actinomadura geliboluensis A8036.</title>
        <authorList>
            <person name="Saricaoglu S."/>
            <person name="Isik K."/>
        </authorList>
    </citation>
    <scope>NUCLEOTIDE SEQUENCE [LARGE SCALE GENOMIC DNA]</scope>
    <source>
        <strain evidence="1 2">A8036</strain>
    </source>
</reference>
<dbReference type="InterPro" id="IPR024033">
    <property type="entry name" value="OXTCase_su_AllG_h-dom"/>
</dbReference>
<dbReference type="InterPro" id="IPR009499">
    <property type="entry name" value="AllG-like"/>
</dbReference>
<dbReference type="EMBL" id="VCKZ01000007">
    <property type="protein sequence ID" value="TMR42062.1"/>
    <property type="molecule type" value="Genomic_DNA"/>
</dbReference>